<dbReference type="Proteomes" id="UP000504611">
    <property type="component" value="Unplaced"/>
</dbReference>
<evidence type="ECO:0000313" key="6">
    <source>
        <dbReference type="Proteomes" id="UP000504611"/>
    </source>
</evidence>
<dbReference type="RefSeq" id="XP_010770672.1">
    <property type="nucleotide sequence ID" value="XM_010772370.1"/>
</dbReference>
<organism evidence="6 7">
    <name type="scientific">Notothenia coriiceps</name>
    <name type="common">black rockcod</name>
    <dbReference type="NCBI Taxonomy" id="8208"/>
    <lineage>
        <taxon>Eukaryota</taxon>
        <taxon>Metazoa</taxon>
        <taxon>Chordata</taxon>
        <taxon>Craniata</taxon>
        <taxon>Vertebrata</taxon>
        <taxon>Euteleostomi</taxon>
        <taxon>Actinopterygii</taxon>
        <taxon>Neopterygii</taxon>
        <taxon>Teleostei</taxon>
        <taxon>Neoteleostei</taxon>
        <taxon>Acanthomorphata</taxon>
        <taxon>Eupercaria</taxon>
        <taxon>Perciformes</taxon>
        <taxon>Notothenioidei</taxon>
        <taxon>Nototheniidae</taxon>
        <taxon>Notothenia</taxon>
    </lineage>
</organism>
<dbReference type="FunFam" id="3.40.50.2300:FF:000020">
    <property type="entry name" value="Glutamate receptor ionotropic, NMDA 2B, putative"/>
    <property type="match status" value="1"/>
</dbReference>
<evidence type="ECO:0000256" key="2">
    <source>
        <dbReference type="ARBA" id="ARBA00022692"/>
    </source>
</evidence>
<keyword evidence="6" id="KW-1185">Reference proteome</keyword>
<dbReference type="CDD" id="cd06378">
    <property type="entry name" value="PBP1_iGluR_NMDA_NR2"/>
    <property type="match status" value="1"/>
</dbReference>
<proteinExistence type="predicted"/>
<dbReference type="OrthoDB" id="5984008at2759"/>
<keyword evidence="2" id="KW-0812">Transmembrane</keyword>
<evidence type="ECO:0000256" key="3">
    <source>
        <dbReference type="ARBA" id="ARBA00022989"/>
    </source>
</evidence>
<dbReference type="AlphaFoldDB" id="A0A6I9N260"/>
<keyword evidence="4" id="KW-0472">Membrane</keyword>
<sequence length="407" mass="44568">MRVETCEAVLASCVVSCQHGHSQGSASSLSLASSLPPPPPLLLLISSLPPLQARPLLLQQSINVAVVFSGSSYQNEVRGRLSGENFVDMPVVVSPVTVLVNDTNPRDLLTRLCDTMATEKLHGVVFEDDVGVGDDTQVAEVAQILDFLSTQTALPIVGISGGSAVVIPFKAEGSSFLQMGASLEQQIVCMFKLMEEYDWGEFAVITSLLPGYDTFVDIVQSYTDTSYFLWNLQDVLSLEMSVGSNDARTKRMLQQVDSQVLMAYCSYEEAQYLFQQAAEVGLLGPGYIWIITSQAVGNPDSPPPASFPIGVIGVITDQWRKSLRQRVREGVAIVAQGAESFKKLYGFIPEGQGDCTKLAKHSDNNTLFRHMLNVTWERKDLSFNSQGFLTNPSMVLVALDRDRLWDK</sequence>
<dbReference type="SUPFAM" id="SSF53822">
    <property type="entry name" value="Periplasmic binding protein-like I"/>
    <property type="match status" value="1"/>
</dbReference>
<evidence type="ECO:0000256" key="1">
    <source>
        <dbReference type="ARBA" id="ARBA00004370"/>
    </source>
</evidence>
<dbReference type="KEGG" id="ncc:104946525"/>
<dbReference type="GO" id="GO:0016020">
    <property type="term" value="C:membrane"/>
    <property type="evidence" value="ECO:0007669"/>
    <property type="project" value="UniProtKB-SubCell"/>
</dbReference>
<dbReference type="InterPro" id="IPR001828">
    <property type="entry name" value="ANF_lig-bd_rcpt"/>
</dbReference>
<keyword evidence="3" id="KW-1133">Transmembrane helix</keyword>
<accession>A0A6I9N260</accession>
<feature type="domain" description="Receptor ligand binding region" evidence="5">
    <location>
        <begin position="141"/>
        <end position="400"/>
    </location>
</feature>
<evidence type="ECO:0000313" key="7">
    <source>
        <dbReference type="RefSeq" id="XP_010770672.1"/>
    </source>
</evidence>
<dbReference type="InterPro" id="IPR028082">
    <property type="entry name" value="Peripla_BP_I"/>
</dbReference>
<reference evidence="7" key="1">
    <citation type="submission" date="2025-08" db="UniProtKB">
        <authorList>
            <consortium name="RefSeq"/>
        </authorList>
    </citation>
    <scope>IDENTIFICATION</scope>
    <source>
        <tissue evidence="7">Muscle</tissue>
    </source>
</reference>
<dbReference type="GeneID" id="104946525"/>
<dbReference type="Gene3D" id="3.40.50.2300">
    <property type="match status" value="2"/>
</dbReference>
<name>A0A6I9N260_9TELE</name>
<dbReference type="Pfam" id="PF01094">
    <property type="entry name" value="ANF_receptor"/>
    <property type="match status" value="1"/>
</dbReference>
<comment type="subcellular location">
    <subcellularLocation>
        <location evidence="1">Membrane</location>
    </subcellularLocation>
</comment>
<gene>
    <name evidence="7" type="primary">LOC104946525</name>
</gene>
<evidence type="ECO:0000259" key="5">
    <source>
        <dbReference type="Pfam" id="PF01094"/>
    </source>
</evidence>
<protein>
    <submittedName>
        <fullName evidence="7">Glutamate receptor ionotropic, NMDA 2C-like</fullName>
    </submittedName>
</protein>
<feature type="non-terminal residue" evidence="7">
    <location>
        <position position="407"/>
    </location>
</feature>
<evidence type="ECO:0000256" key="4">
    <source>
        <dbReference type="ARBA" id="ARBA00023136"/>
    </source>
</evidence>